<protein>
    <submittedName>
        <fullName evidence="3">AMP-binding protein</fullName>
    </submittedName>
</protein>
<dbReference type="Gene3D" id="3.40.50.12780">
    <property type="entry name" value="N-terminal domain of ligase-like"/>
    <property type="match status" value="1"/>
</dbReference>
<dbReference type="InterPro" id="IPR042099">
    <property type="entry name" value="ANL_N_sf"/>
</dbReference>
<comment type="caution">
    <text evidence="3">The sequence shown here is derived from an EMBL/GenBank/DDBJ whole genome shotgun (WGS) entry which is preliminary data.</text>
</comment>
<dbReference type="SUPFAM" id="SSF56801">
    <property type="entry name" value="Acetyl-CoA synthetase-like"/>
    <property type="match status" value="1"/>
</dbReference>
<evidence type="ECO:0000259" key="2">
    <source>
        <dbReference type="Pfam" id="PF13193"/>
    </source>
</evidence>
<evidence type="ECO:0000259" key="1">
    <source>
        <dbReference type="Pfam" id="PF00501"/>
    </source>
</evidence>
<dbReference type="Pfam" id="PF00501">
    <property type="entry name" value="AMP-binding"/>
    <property type="match status" value="1"/>
</dbReference>
<dbReference type="PROSITE" id="PS00455">
    <property type="entry name" value="AMP_BINDING"/>
    <property type="match status" value="1"/>
</dbReference>
<dbReference type="Gene3D" id="3.30.300.30">
    <property type="match status" value="1"/>
</dbReference>
<dbReference type="PANTHER" id="PTHR43767">
    <property type="entry name" value="LONG-CHAIN-FATTY-ACID--COA LIGASE"/>
    <property type="match status" value="1"/>
</dbReference>
<gene>
    <name evidence="3" type="ORF">SPF06_16320</name>
</gene>
<dbReference type="Pfam" id="PF13193">
    <property type="entry name" value="AMP-binding_C"/>
    <property type="match status" value="1"/>
</dbReference>
<evidence type="ECO:0000313" key="4">
    <source>
        <dbReference type="Proteomes" id="UP001304769"/>
    </source>
</evidence>
<keyword evidence="4" id="KW-1185">Reference proteome</keyword>
<dbReference type="EMBL" id="JAYGGQ010000013">
    <property type="protein sequence ID" value="MEA5456303.1"/>
    <property type="molecule type" value="Genomic_DNA"/>
</dbReference>
<dbReference type="PANTHER" id="PTHR43767:SF7">
    <property type="entry name" value="MEDIUM_LONG-CHAIN-FATTY-ACID--COA LIGASE FADD8"/>
    <property type="match status" value="1"/>
</dbReference>
<dbReference type="RefSeq" id="WP_323280188.1">
    <property type="nucleotide sequence ID" value="NZ_JAYGGQ010000013.1"/>
</dbReference>
<reference evidence="3 4" key="1">
    <citation type="submission" date="2023-12" db="EMBL/GenBank/DDBJ databases">
        <title>Sinomonas terricola sp. nov, isolated from litchi orchard soil in Guangdong, PR China.</title>
        <authorList>
            <person name="Jiaxin W."/>
            <person name="Yang Z."/>
            <person name="Honghui Z."/>
        </authorList>
    </citation>
    <scope>NUCLEOTIDE SEQUENCE [LARGE SCALE GENOMIC DNA]</scope>
    <source>
        <strain evidence="3 4">JGH33</strain>
    </source>
</reference>
<sequence length="520" mass="55987">MSSLTDVNYSDLLIEALTRYPNRTAFVAGDRRLSYAQVEERIGRIASVLADHGAVPGDGVGVLSGNMPEVWMVQAAAFLLGLHYSGLHPLGSAEDHAYVCDDAGIKILVVDPPHAEAGAAVAARSGAVENVLVLGDSDLAPNLLQLCETAPGVRLVRTPTGPEHVPWIPYTGGTTGRPKGVRLPDRALMQTLVSVTTSLDLPSNPRFLAVAPLSHAGVLPILPTLLRGGTVVVHESFDPEQWLRAVEKERVNWSFCVPTMLYRLLDSGLAGKFDVSSLETLMYGASPMSPARIAEAHEVLGPVLLQAYGQTECVSWATVLRKDEHDPIGDPDLLASCGRPVLGARVELLDDDDQPVQPGAVGEICVRGRGIMSGYQGRPQETAEALRGDWLHTGDLALEDDRGFFHIVERKKDMIISGGFNVYSREIEDVIAEDPAVAAVAVIGVPDERWGEAVTAVVVPRPGATIDATLMIEAVKRRKGGHQAPKSVEIVDQLPLTAVGKVDKKRLRERYWAGSERKVH</sequence>
<feature type="domain" description="AMP-dependent synthetase/ligase" evidence="1">
    <location>
        <begin position="16"/>
        <end position="375"/>
    </location>
</feature>
<proteinExistence type="predicted"/>
<dbReference type="InterPro" id="IPR020845">
    <property type="entry name" value="AMP-binding_CS"/>
</dbReference>
<evidence type="ECO:0000313" key="3">
    <source>
        <dbReference type="EMBL" id="MEA5456303.1"/>
    </source>
</evidence>
<name>A0ABU5T9D0_9MICC</name>
<organism evidence="3 4">
    <name type="scientific">Sinomonas terricola</name>
    <dbReference type="NCBI Taxonomy" id="3110330"/>
    <lineage>
        <taxon>Bacteria</taxon>
        <taxon>Bacillati</taxon>
        <taxon>Actinomycetota</taxon>
        <taxon>Actinomycetes</taxon>
        <taxon>Micrococcales</taxon>
        <taxon>Micrococcaceae</taxon>
        <taxon>Sinomonas</taxon>
    </lineage>
</organism>
<accession>A0ABU5T9D0</accession>
<dbReference type="InterPro" id="IPR045851">
    <property type="entry name" value="AMP-bd_C_sf"/>
</dbReference>
<dbReference type="InterPro" id="IPR025110">
    <property type="entry name" value="AMP-bd_C"/>
</dbReference>
<feature type="domain" description="AMP-binding enzyme C-terminal" evidence="2">
    <location>
        <begin position="426"/>
        <end position="501"/>
    </location>
</feature>
<dbReference type="InterPro" id="IPR000873">
    <property type="entry name" value="AMP-dep_synth/lig_dom"/>
</dbReference>
<dbReference type="Proteomes" id="UP001304769">
    <property type="component" value="Unassembled WGS sequence"/>
</dbReference>
<dbReference type="InterPro" id="IPR050237">
    <property type="entry name" value="ATP-dep_AMP-bd_enzyme"/>
</dbReference>